<organism evidence="2">
    <name type="scientific">Salmonella enterica subsp. diarizonae serovar 48:i:z</name>
    <dbReference type="NCBI Taxonomy" id="1192842"/>
    <lineage>
        <taxon>Bacteria</taxon>
        <taxon>Pseudomonadati</taxon>
        <taxon>Pseudomonadota</taxon>
        <taxon>Gammaproteobacteria</taxon>
        <taxon>Enterobacterales</taxon>
        <taxon>Enterobacteriaceae</taxon>
        <taxon>Salmonella</taxon>
    </lineage>
</organism>
<evidence type="ECO:0000313" key="2">
    <source>
        <dbReference type="EMBL" id="HAE7122433.1"/>
    </source>
</evidence>
<evidence type="ECO:0000259" key="1">
    <source>
        <dbReference type="Pfam" id="PF18733"/>
    </source>
</evidence>
<dbReference type="Pfam" id="PF18733">
    <property type="entry name" value="HEPN_LA2681"/>
    <property type="match status" value="1"/>
</dbReference>
<reference evidence="2" key="2">
    <citation type="submission" date="2018-07" db="EMBL/GenBank/DDBJ databases">
        <authorList>
            <consortium name="NCBI Pathogen Detection Project"/>
        </authorList>
    </citation>
    <scope>NUCLEOTIDE SEQUENCE</scope>
    <source>
        <strain evidence="2">128-87</strain>
    </source>
</reference>
<dbReference type="RefSeq" id="WP_121768303.1">
    <property type="nucleotide sequence ID" value="NZ_PVNQ01000004.1"/>
</dbReference>
<dbReference type="InterPro" id="IPR040826">
    <property type="entry name" value="HEPN_LA2681"/>
</dbReference>
<feature type="domain" description="LA2681-like HEPN" evidence="1">
    <location>
        <begin position="307"/>
        <end position="510"/>
    </location>
</feature>
<reference evidence="2" key="1">
    <citation type="journal article" date="2018" name="Genome Biol.">
        <title>SKESA: strategic k-mer extension for scrupulous assemblies.</title>
        <authorList>
            <person name="Souvorov A."/>
            <person name="Agarwala R."/>
            <person name="Lipman D.J."/>
        </authorList>
    </citation>
    <scope>NUCLEOTIDE SEQUENCE</scope>
    <source>
        <strain evidence="2">128-87</strain>
    </source>
</reference>
<sequence>MITKELVDESYTIRQLVDAGDFDESYRLSIIFLDKLERITTKSDNYFILLANIAGNLVDIGQMQKNSEASKLGFNLMKKNQKEFVKVQGECHFYYNYGNAMSNLVRINNPHDHTFQTIEDMVSLKNIYWRAFILSFDEPEEYRAELTVNLANSLRSQFRLSESLRYYDLTNRKGLDIPQAWVNRSAALIELNLVSSLFSIKQLKEIREGYIRASVSKNIPPQWESFYLGRIAQTNDKIAEYAIDDETDEHDEALTQQEFEALSPYRQFCLRNHLTLSEHGLYCPCVGSATDDLVISSGGGVTGDFIIPMEMVLNRLKSEFSLARHLYFDYLHPQNTDYIKYESHFLELHNDEILGIEIEKIRTAFRLCFGILDKIAVAICELYSLYPITKKGTPQKNIYFQSFWQLDVGNRRQLFEKVKSPGLLALYSIATDLNKDKGGELAFYKEWRNGLEHKFLVVHKSDKPEDIYESYQLIEDVLFIKESDFIRHFEHLFQITRSAIFSFTFMVRHEGIKEKKEGIHYMTRELHAKKYSED</sequence>
<proteinExistence type="predicted"/>
<dbReference type="EMBL" id="DAASUW010000012">
    <property type="protein sequence ID" value="HAE7122433.1"/>
    <property type="molecule type" value="Genomic_DNA"/>
</dbReference>
<accession>A0A735RFI0</accession>
<dbReference type="AlphaFoldDB" id="A0A735RFI0"/>
<gene>
    <name evidence="2" type="ORF">GND69_002170</name>
</gene>
<name>A0A735RFI0_SALDZ</name>
<comment type="caution">
    <text evidence="2">The sequence shown here is derived from an EMBL/GenBank/DDBJ whole genome shotgun (WGS) entry which is preliminary data.</text>
</comment>
<protein>
    <recommendedName>
        <fullName evidence="1">LA2681-like HEPN domain-containing protein</fullName>
    </recommendedName>
</protein>